<evidence type="ECO:0000313" key="2">
    <source>
        <dbReference type="EMBL" id="MPV35994.1"/>
    </source>
</evidence>
<comment type="caution">
    <text evidence="2">The sequence shown here is derived from an EMBL/GenBank/DDBJ whole genome shotgun (WGS) entry which is preliminary data.</text>
</comment>
<dbReference type="Proteomes" id="UP000437709">
    <property type="component" value="Unassembled WGS sequence"/>
</dbReference>
<evidence type="ECO:0000313" key="3">
    <source>
        <dbReference type="Proteomes" id="UP000437709"/>
    </source>
</evidence>
<feature type="transmembrane region" description="Helical" evidence="1">
    <location>
        <begin position="36"/>
        <end position="58"/>
    </location>
</feature>
<organism evidence="2 3">
    <name type="scientific">Georgenia subflava</name>
    <dbReference type="NCBI Taxonomy" id="1622177"/>
    <lineage>
        <taxon>Bacteria</taxon>
        <taxon>Bacillati</taxon>
        <taxon>Actinomycetota</taxon>
        <taxon>Actinomycetes</taxon>
        <taxon>Micrococcales</taxon>
        <taxon>Bogoriellaceae</taxon>
        <taxon>Georgenia</taxon>
    </lineage>
</organism>
<keyword evidence="1" id="KW-0812">Transmembrane</keyword>
<proteinExistence type="predicted"/>
<protein>
    <submittedName>
        <fullName evidence="2">Uncharacterized protein</fullName>
    </submittedName>
</protein>
<evidence type="ECO:0000256" key="1">
    <source>
        <dbReference type="SAM" id="Phobius"/>
    </source>
</evidence>
<feature type="transmembrane region" description="Helical" evidence="1">
    <location>
        <begin position="126"/>
        <end position="147"/>
    </location>
</feature>
<gene>
    <name evidence="2" type="ORF">GB881_02840</name>
</gene>
<keyword evidence="3" id="KW-1185">Reference proteome</keyword>
<accession>A0A6N7EL54</accession>
<keyword evidence="1" id="KW-0472">Membrane</keyword>
<reference evidence="2 3" key="1">
    <citation type="submission" date="2019-10" db="EMBL/GenBank/DDBJ databases">
        <title>Georgenia wutianyii sp. nov. and Georgenia yuyongxinii sp. nov. isolated from plateau pika (Ochotona curzoniae) in the Qinghai-Tibet plateau of China.</title>
        <authorList>
            <person name="Tian Z."/>
        </authorList>
    </citation>
    <scope>NUCLEOTIDE SEQUENCE [LARGE SCALE GENOMIC DNA]</scope>
    <source>
        <strain evidence="2 3">JCM 19765</strain>
    </source>
</reference>
<name>A0A6N7EL54_9MICO</name>
<dbReference type="EMBL" id="WHPC01000005">
    <property type="protein sequence ID" value="MPV35994.1"/>
    <property type="molecule type" value="Genomic_DNA"/>
</dbReference>
<keyword evidence="1" id="KW-1133">Transmembrane helix</keyword>
<dbReference type="AlphaFoldDB" id="A0A6N7EL54"/>
<feature type="transmembrane region" description="Helical" evidence="1">
    <location>
        <begin position="79"/>
        <end position="106"/>
    </location>
</feature>
<sequence>MGGFALLGLVAIIAGGFVAAVTGPTGFTEGSWVAAYLVLVAGVAQLCLGMGQALLAAVPPSKRRRGWQLVLYNVANVAVLFGTLSGSVAVVVAGGALLLVALALFLAAVRRPRTQPPHTHSWYLTLYRILLVILGVSVPAGVVLSVLRHG</sequence>